<sequence>QVSMQYNPGWNNSSVNLLHVRAVGPSDTLHYIWSSIGAPTVLLVATASRSSTLCVNWTQLLSPTPAGAIWIDPPSSVVYSTAVVFTKVFEYSEAKTLEELFYPTYDLSDFSWDSVNHTLNHTALTAEFTGIPAADPSGSFSNGSLAFRVTAYEASGRDGPLPSLLHTANSSKVEFVLAGVAPRGNSSRFVLELATVEETGVVQKLRLTRSIDDEYTPTIFEVSVGSTLSFLQWKATAYGSQTPRREDSIQCRSRGLQAANWTLPMSGIVHAYFGEGVGSTYTVSAINISFGGEDGKVYQEKRYLSWSALLGFGQPPKDTFSPLVISIMAVALGTPMVMLLVGSCVVLFAQRKRYSEYEPIN</sequence>
<comment type="subcellular location">
    <subcellularLocation>
        <location evidence="9">Lysosome membrane</location>
        <topology evidence="9">Single-pass type I membrane protein</topology>
        <orientation evidence="9">Lumenal side</orientation>
    </subcellularLocation>
</comment>
<protein>
    <submittedName>
        <fullName evidence="12">Lysosomal protein NCU-G1-A</fullName>
    </submittedName>
</protein>
<dbReference type="Pfam" id="PF15065">
    <property type="entry name" value="NCU-G1"/>
    <property type="match status" value="1"/>
</dbReference>
<evidence type="ECO:0000313" key="13">
    <source>
        <dbReference type="Proteomes" id="UP000053286"/>
    </source>
</evidence>
<keyword evidence="13" id="KW-1185">Reference proteome</keyword>
<name>A0A087R9Y8_APTFO</name>
<evidence type="ECO:0000256" key="2">
    <source>
        <dbReference type="ARBA" id="ARBA00022692"/>
    </source>
</evidence>
<dbReference type="GO" id="GO:0005765">
    <property type="term" value="C:lysosomal membrane"/>
    <property type="evidence" value="ECO:0007669"/>
    <property type="project" value="UniProtKB-SubCell"/>
</dbReference>
<comment type="function">
    <text evidence="8">Required to protect lysosomal transporter MFSD1 from lysosomal proteolysis and for MFSD1 lysosomal localization.</text>
</comment>
<feature type="non-terminal residue" evidence="12">
    <location>
        <position position="1"/>
    </location>
</feature>
<keyword evidence="3" id="KW-0732">Signal</keyword>
<keyword evidence="4 11" id="KW-1133">Transmembrane helix</keyword>
<keyword evidence="5 11" id="KW-0472">Membrane</keyword>
<evidence type="ECO:0000256" key="3">
    <source>
        <dbReference type="ARBA" id="ARBA00022729"/>
    </source>
</evidence>
<dbReference type="PANTHER" id="PTHR31981:SF1">
    <property type="entry name" value="GLYCOSYLATED LYSOSOMAL MEMBRANE PROTEIN"/>
    <property type="match status" value="1"/>
</dbReference>
<organism evidence="12 13">
    <name type="scientific">Aptenodytes forsteri</name>
    <name type="common">Emperor penguin</name>
    <dbReference type="NCBI Taxonomy" id="9233"/>
    <lineage>
        <taxon>Eukaryota</taxon>
        <taxon>Metazoa</taxon>
        <taxon>Chordata</taxon>
        <taxon>Craniata</taxon>
        <taxon>Vertebrata</taxon>
        <taxon>Euteleostomi</taxon>
        <taxon>Archelosauria</taxon>
        <taxon>Archosauria</taxon>
        <taxon>Dinosauria</taxon>
        <taxon>Saurischia</taxon>
        <taxon>Theropoda</taxon>
        <taxon>Coelurosauria</taxon>
        <taxon>Aves</taxon>
        <taxon>Neognathae</taxon>
        <taxon>Neoaves</taxon>
        <taxon>Aequornithes</taxon>
        <taxon>Sphenisciformes</taxon>
        <taxon>Spheniscidae</taxon>
        <taxon>Aptenodytes</taxon>
    </lineage>
</organism>
<reference evidence="12 13" key="1">
    <citation type="submission" date="2014-04" db="EMBL/GenBank/DDBJ databases">
        <title>Genome evolution of avian class.</title>
        <authorList>
            <person name="Zhang G."/>
            <person name="Li C."/>
        </authorList>
    </citation>
    <scope>NUCLEOTIDE SEQUENCE [LARGE SCALE GENOMIC DNA]</scope>
    <source>
        <strain evidence="12">BGI_AS27</strain>
    </source>
</reference>
<feature type="non-terminal residue" evidence="12">
    <location>
        <position position="361"/>
    </location>
</feature>
<gene>
    <name evidence="12" type="ORF">AS27_05915</name>
</gene>
<comment type="subunit">
    <text evidence="10">Interacts (via lumenal domain) with lysosomal protein MFSD1; the interaction starts while both proteins are still in the endoplasmic reticulum and is required for stabilization of MFSD1 in lysosomes but has no direct effect on its targeting to lysosomes or transporter activity.</text>
</comment>
<dbReference type="AlphaFoldDB" id="A0A087R9Y8"/>
<evidence type="ECO:0000256" key="9">
    <source>
        <dbReference type="ARBA" id="ARBA00024189"/>
    </source>
</evidence>
<evidence type="ECO:0000256" key="5">
    <source>
        <dbReference type="ARBA" id="ARBA00023136"/>
    </source>
</evidence>
<evidence type="ECO:0000256" key="11">
    <source>
        <dbReference type="SAM" id="Phobius"/>
    </source>
</evidence>
<keyword evidence="2 11" id="KW-0812">Transmembrane</keyword>
<dbReference type="STRING" id="9233.A0A087R9Y8"/>
<dbReference type="Proteomes" id="UP000053286">
    <property type="component" value="Unassembled WGS sequence"/>
</dbReference>
<keyword evidence="7" id="KW-0458">Lysosome</keyword>
<accession>A0A087R9Y8</accession>
<proteinExistence type="inferred from homology"/>
<dbReference type="InterPro" id="IPR029382">
    <property type="entry name" value="NCU-G1"/>
</dbReference>
<evidence type="ECO:0000313" key="12">
    <source>
        <dbReference type="EMBL" id="KFM10292.1"/>
    </source>
</evidence>
<dbReference type="EMBL" id="KL226233">
    <property type="protein sequence ID" value="KFM10292.1"/>
    <property type="molecule type" value="Genomic_DNA"/>
</dbReference>
<feature type="transmembrane region" description="Helical" evidence="11">
    <location>
        <begin position="323"/>
        <end position="349"/>
    </location>
</feature>
<evidence type="ECO:0000256" key="8">
    <source>
        <dbReference type="ARBA" id="ARBA00024176"/>
    </source>
</evidence>
<keyword evidence="6" id="KW-0325">Glycoprotein</keyword>
<evidence type="ECO:0000256" key="7">
    <source>
        <dbReference type="ARBA" id="ARBA00023228"/>
    </source>
</evidence>
<dbReference type="PANTHER" id="PTHR31981">
    <property type="entry name" value="GLYCOSYLATED LYSOSOMAL MEMBRANE PROTEIN"/>
    <property type="match status" value="1"/>
</dbReference>
<comment type="similarity">
    <text evidence="1">Belongs to the GLMP family.</text>
</comment>
<evidence type="ECO:0000256" key="6">
    <source>
        <dbReference type="ARBA" id="ARBA00023180"/>
    </source>
</evidence>
<evidence type="ECO:0000256" key="1">
    <source>
        <dbReference type="ARBA" id="ARBA00010599"/>
    </source>
</evidence>
<evidence type="ECO:0000256" key="10">
    <source>
        <dbReference type="ARBA" id="ARBA00044960"/>
    </source>
</evidence>
<evidence type="ECO:0000256" key="4">
    <source>
        <dbReference type="ARBA" id="ARBA00022989"/>
    </source>
</evidence>